<evidence type="ECO:0000256" key="2">
    <source>
        <dbReference type="ARBA" id="ARBA00022695"/>
    </source>
</evidence>
<sequence>MKIICVSGYFDPFHVGHLEYLQKSKKLGDYLFVIVNSDFQAKLKKTKSFMNQYERLQIIRSLKCVDGAIIAVDKDRTVRETLRIIKPDCFTNGGDQNNDIIPEIDVCRELGIELVDGLGDKIQSSSWLIKGADNTPI</sequence>
<dbReference type="InterPro" id="IPR050385">
    <property type="entry name" value="Archaeal_FAD_synthase"/>
</dbReference>
<evidence type="ECO:0000259" key="3">
    <source>
        <dbReference type="Pfam" id="PF01467"/>
    </source>
</evidence>
<evidence type="ECO:0000256" key="1">
    <source>
        <dbReference type="ARBA" id="ARBA00022679"/>
    </source>
</evidence>
<accession>A0A6C0EKI0</accession>
<feature type="domain" description="Cytidyltransferase-like" evidence="3">
    <location>
        <begin position="7"/>
        <end position="107"/>
    </location>
</feature>
<dbReference type="PANTHER" id="PTHR43793">
    <property type="entry name" value="FAD SYNTHASE"/>
    <property type="match status" value="1"/>
</dbReference>
<dbReference type="InterPro" id="IPR004821">
    <property type="entry name" value="Cyt_trans-like"/>
</dbReference>
<dbReference type="InterPro" id="IPR014729">
    <property type="entry name" value="Rossmann-like_a/b/a_fold"/>
</dbReference>
<dbReference type="Pfam" id="PF01467">
    <property type="entry name" value="CTP_transf_like"/>
    <property type="match status" value="1"/>
</dbReference>
<dbReference type="GO" id="GO:0016779">
    <property type="term" value="F:nucleotidyltransferase activity"/>
    <property type="evidence" value="ECO:0007669"/>
    <property type="project" value="UniProtKB-KW"/>
</dbReference>
<dbReference type="NCBIfam" id="TIGR00125">
    <property type="entry name" value="cyt_tran_rel"/>
    <property type="match status" value="1"/>
</dbReference>
<keyword evidence="1" id="KW-0808">Transferase</keyword>
<keyword evidence="2" id="KW-0548">Nucleotidyltransferase</keyword>
<dbReference type="AlphaFoldDB" id="A0A6C0EKI0"/>
<dbReference type="PANTHER" id="PTHR43793:SF1">
    <property type="entry name" value="FAD SYNTHASE"/>
    <property type="match status" value="1"/>
</dbReference>
<dbReference type="Gene3D" id="3.40.50.620">
    <property type="entry name" value="HUPs"/>
    <property type="match status" value="1"/>
</dbReference>
<dbReference type="EMBL" id="MN738873">
    <property type="protein sequence ID" value="QHT29242.1"/>
    <property type="molecule type" value="Genomic_DNA"/>
</dbReference>
<organism evidence="4">
    <name type="scientific">viral metagenome</name>
    <dbReference type="NCBI Taxonomy" id="1070528"/>
    <lineage>
        <taxon>unclassified sequences</taxon>
        <taxon>metagenomes</taxon>
        <taxon>organismal metagenomes</taxon>
    </lineage>
</organism>
<name>A0A6C0EKI0_9ZZZZ</name>
<reference evidence="4" key="1">
    <citation type="journal article" date="2020" name="Nature">
        <title>Giant virus diversity and host interactions through global metagenomics.</title>
        <authorList>
            <person name="Schulz F."/>
            <person name="Roux S."/>
            <person name="Paez-Espino D."/>
            <person name="Jungbluth S."/>
            <person name="Walsh D.A."/>
            <person name="Denef V.J."/>
            <person name="McMahon K.D."/>
            <person name="Konstantinidis K.T."/>
            <person name="Eloe-Fadrosh E.A."/>
            <person name="Kyrpides N.C."/>
            <person name="Woyke T."/>
        </authorList>
    </citation>
    <scope>NUCLEOTIDE SEQUENCE</scope>
    <source>
        <strain evidence="4">GVMAG-M-3300001351-8</strain>
    </source>
</reference>
<evidence type="ECO:0000313" key="4">
    <source>
        <dbReference type="EMBL" id="QHT29242.1"/>
    </source>
</evidence>
<protein>
    <recommendedName>
        <fullName evidence="3">Cytidyltransferase-like domain-containing protein</fullName>
    </recommendedName>
</protein>
<proteinExistence type="predicted"/>
<dbReference type="SUPFAM" id="SSF52374">
    <property type="entry name" value="Nucleotidylyl transferase"/>
    <property type="match status" value="1"/>
</dbReference>